<dbReference type="Pfam" id="PF13953">
    <property type="entry name" value="PapC_C"/>
    <property type="match status" value="1"/>
</dbReference>
<feature type="compositionally biased region" description="Basic and acidic residues" evidence="1">
    <location>
        <begin position="93"/>
        <end position="106"/>
    </location>
</feature>
<organism evidence="3 4">
    <name type="scientific">Erwinia aphidicola</name>
    <dbReference type="NCBI Taxonomy" id="68334"/>
    <lineage>
        <taxon>Bacteria</taxon>
        <taxon>Pseudomonadati</taxon>
        <taxon>Pseudomonadota</taxon>
        <taxon>Gammaproteobacteria</taxon>
        <taxon>Enterobacterales</taxon>
        <taxon>Erwiniaceae</taxon>
        <taxon>Erwinia</taxon>
    </lineage>
</organism>
<feature type="domain" description="PapC-like C-terminal" evidence="2">
    <location>
        <begin position="53"/>
        <end position="111"/>
    </location>
</feature>
<dbReference type="PANTHER" id="PTHR30451">
    <property type="entry name" value="OUTER MEMBRANE USHER PROTEIN"/>
    <property type="match status" value="1"/>
</dbReference>
<reference evidence="3 4" key="1">
    <citation type="submission" date="2024-02" db="EMBL/GenBank/DDBJ databases">
        <title>First report Erwinia aphidicola in onion in Chile.</title>
        <authorList>
            <person name="Valenzuela M."/>
            <person name="Pena M."/>
            <person name="Dutta B."/>
        </authorList>
    </citation>
    <scope>NUCLEOTIDE SEQUENCE [LARGE SCALE GENOMIC DNA]</scope>
    <source>
        <strain evidence="3 4">QCJ3A</strain>
    </source>
</reference>
<dbReference type="RefSeq" id="WP_336204755.1">
    <property type="nucleotide sequence ID" value="NZ_JBANEI010000086.1"/>
</dbReference>
<dbReference type="InterPro" id="IPR043142">
    <property type="entry name" value="PapC-like_C_sf"/>
</dbReference>
<evidence type="ECO:0000313" key="4">
    <source>
        <dbReference type="Proteomes" id="UP001306592"/>
    </source>
</evidence>
<dbReference type="Gene3D" id="2.60.40.2070">
    <property type="match status" value="1"/>
</dbReference>
<evidence type="ECO:0000313" key="3">
    <source>
        <dbReference type="EMBL" id="MEI2684789.1"/>
    </source>
</evidence>
<evidence type="ECO:0000256" key="1">
    <source>
        <dbReference type="SAM" id="MobiDB-lite"/>
    </source>
</evidence>
<name>A0ABU8DQG4_ERWAP</name>
<gene>
    <name evidence="3" type="ORF">V8N49_24690</name>
</gene>
<accession>A0ABU8DQG4</accession>
<dbReference type="Proteomes" id="UP001306592">
    <property type="component" value="Unassembled WGS sequence"/>
</dbReference>
<protein>
    <submittedName>
        <fullName evidence="3">FimD/PapC C-terminal domain-containing protein</fullName>
    </submittedName>
</protein>
<comment type="caution">
    <text evidence="3">The sequence shown here is derived from an EMBL/GenBank/DDBJ whole genome shotgun (WGS) entry which is preliminary data.</text>
</comment>
<feature type="non-terminal residue" evidence="3">
    <location>
        <position position="117"/>
    </location>
</feature>
<dbReference type="InterPro" id="IPR025949">
    <property type="entry name" value="PapC-like_C"/>
</dbReference>
<keyword evidence="4" id="KW-1185">Reference proteome</keyword>
<feature type="non-terminal residue" evidence="3">
    <location>
        <position position="1"/>
    </location>
</feature>
<feature type="region of interest" description="Disordered" evidence="1">
    <location>
        <begin position="93"/>
        <end position="117"/>
    </location>
</feature>
<evidence type="ECO:0000259" key="2">
    <source>
        <dbReference type="Pfam" id="PF13953"/>
    </source>
</evidence>
<dbReference type="EMBL" id="JBANEI010000086">
    <property type="protein sequence ID" value="MEI2684789.1"/>
    <property type="molecule type" value="Genomic_DNA"/>
</dbReference>
<dbReference type="InterPro" id="IPR000015">
    <property type="entry name" value="Fimb_usher"/>
</dbReference>
<dbReference type="PANTHER" id="PTHR30451:SF5">
    <property type="entry name" value="SLR0019 PROTEIN"/>
    <property type="match status" value="1"/>
</dbReference>
<sequence>ISSYYPAKYDIDTLDLPADMAASSVEQRFSVKRQSGYLLHFPIEPLRAASVILHDSNGEPLPVSTVISREGQQSGYVGWDGITWMENLSEHNPLRAETPDGRHCDTELTVPGGRPKS</sequence>
<proteinExistence type="predicted"/>